<keyword evidence="2" id="KW-1185">Reference proteome</keyword>
<organism evidence="1 2">
    <name type="scientific">Dendrolimus kikuchii</name>
    <dbReference type="NCBI Taxonomy" id="765133"/>
    <lineage>
        <taxon>Eukaryota</taxon>
        <taxon>Metazoa</taxon>
        <taxon>Ecdysozoa</taxon>
        <taxon>Arthropoda</taxon>
        <taxon>Hexapoda</taxon>
        <taxon>Insecta</taxon>
        <taxon>Pterygota</taxon>
        <taxon>Neoptera</taxon>
        <taxon>Endopterygota</taxon>
        <taxon>Lepidoptera</taxon>
        <taxon>Glossata</taxon>
        <taxon>Ditrysia</taxon>
        <taxon>Bombycoidea</taxon>
        <taxon>Lasiocampidae</taxon>
        <taxon>Dendrolimus</taxon>
    </lineage>
</organism>
<evidence type="ECO:0000313" key="2">
    <source>
        <dbReference type="Proteomes" id="UP000824533"/>
    </source>
</evidence>
<evidence type="ECO:0000313" key="1">
    <source>
        <dbReference type="EMBL" id="KAJ0172997.1"/>
    </source>
</evidence>
<name>A0ACC1CN39_9NEOP</name>
<proteinExistence type="predicted"/>
<reference evidence="1 2" key="1">
    <citation type="journal article" date="2021" name="Front. Genet.">
        <title>Chromosome-Level Genome Assembly Reveals Significant Gene Expansion in the Toll and IMD Signaling Pathways of Dendrolimus kikuchii.</title>
        <authorList>
            <person name="Zhou J."/>
            <person name="Wu P."/>
            <person name="Xiong Z."/>
            <person name="Liu N."/>
            <person name="Zhao N."/>
            <person name="Ji M."/>
            <person name="Qiu Y."/>
            <person name="Yang B."/>
        </authorList>
    </citation>
    <scope>NUCLEOTIDE SEQUENCE [LARGE SCALE GENOMIC DNA]</scope>
    <source>
        <strain evidence="1">Ann1</strain>
    </source>
</reference>
<protein>
    <submittedName>
        <fullName evidence="1">Uncharacterized protein</fullName>
    </submittedName>
</protein>
<dbReference type="EMBL" id="CM034406">
    <property type="protein sequence ID" value="KAJ0172997.1"/>
    <property type="molecule type" value="Genomic_DNA"/>
</dbReference>
<comment type="caution">
    <text evidence="1">The sequence shown here is derived from an EMBL/GenBank/DDBJ whole genome shotgun (WGS) entry which is preliminary data.</text>
</comment>
<accession>A0ACC1CN39</accession>
<dbReference type="Proteomes" id="UP000824533">
    <property type="component" value="Linkage Group LG20"/>
</dbReference>
<sequence length="1086" mass="119622">MSALCPGRNDSARRTRGGGCETDQDGGTGKDADIDRGKVDAPRGPHLQRRAEPAPAATTTEKPSTSSTRYNINSQTKDTHKQPTSSYSQTWVNNIDRWYEGLANYNTLFQPERITPRVKTSSIDCDEITANIKTNLNINNNIAEDECVYDLTNSICSFTQSFEHKYETSICSMPVKPKPGIDECHASHDKRYKLKDNSNRVNTKINCDKTKSDISIIREFRKKVNNDLVVPTSPSLNSTNFRSLSKEKPTEAIYKTNYFEECKYKENKLEYITETKGVEDKNDVCTKLSSDALDTELCEIVIDSNNISTDDINTEICKSDTSAKFNKFDEVPISLSTDFTELSHIPHNSTSVNNDIELISITTPHELEECSSLSSKYFADQKNLLNALEANEVLSSNKQLLETDNKKIIEESDRNDTCSSLEEICNSISYEKNEMRPSQTTATEDNDNEAEISKGVVQLNKNVDEKEAGDRFILAELPNNAYIFLTLPKRLLIPLNKDDKPAVQIQELENIKVTPSVPESTALLKSAKKNKEKPTLSSNNTKRNAVYRNALKVLLFENFLKGDKNEKSMSGKSGVSSYNNNNEVDSAIPFSCITTPEVVDSCNTTSSTSQAAVAVDPKPRSVISSSFNGLPLSRPNYGSTGTTAPDEFKKSLDENGNSVQGFSSPLSGSSQHKKPRRKKSSKNETVIDCRQIDGYQGDKDVNELLRFIESNADNGRGHKLGRAKHRDDADEKGKKRPTERAHRKDKEAKVQRATSMEELSRTTIEELTAGAGPPPTPPLRADKKERRDHAAVKAERRSWGDDVRAPFYYADAPAADTAAAIATELTDFQTVTKKRKPRRRADDNDRDAAPRRTRLPSPRARRESAPPSDRSNDSNDDMDSVHSLPADATPVGRDAPAPAAPRPTAAPAPHASYAEIARTRHNIPDLIESCNFYAEGENGGEQRRAPEPPAPVASDADGYPALEPRTTPGVPPAEAGVPRRPRDPKVAAAAAAGRRERKDRGVGGAEAPAPDVLLGAAARRPRCDLVRDAVEGPAGVAVRAGCAALRYLPPQPPPDTHHLHQIIDYVGGGELIPLFTPILHTKYNWS</sequence>
<gene>
    <name evidence="1" type="ORF">K1T71_011173</name>
</gene>